<evidence type="ECO:0000256" key="3">
    <source>
        <dbReference type="ARBA" id="ARBA00022989"/>
    </source>
</evidence>
<dbReference type="Proteomes" id="UP000585474">
    <property type="component" value="Unassembled WGS sequence"/>
</dbReference>
<keyword evidence="3 6" id="KW-1133">Transmembrane helix</keyword>
<feature type="transmembrane region" description="Helical" evidence="6">
    <location>
        <begin position="168"/>
        <end position="191"/>
    </location>
</feature>
<dbReference type="PANTHER" id="PTHR11972:SF41">
    <property type="entry name" value="FERRIC REDUCTION OXIDASE 2"/>
    <property type="match status" value="1"/>
</dbReference>
<evidence type="ECO:0000256" key="1">
    <source>
        <dbReference type="ARBA" id="ARBA00004141"/>
    </source>
</evidence>
<evidence type="ECO:0000313" key="9">
    <source>
        <dbReference type="Proteomes" id="UP000585474"/>
    </source>
</evidence>
<dbReference type="AlphaFoldDB" id="A0A7J0ECK6"/>
<evidence type="ECO:0000256" key="6">
    <source>
        <dbReference type="SAM" id="Phobius"/>
    </source>
</evidence>
<organism evidence="8 9">
    <name type="scientific">Actinidia rufa</name>
    <dbReference type="NCBI Taxonomy" id="165716"/>
    <lineage>
        <taxon>Eukaryota</taxon>
        <taxon>Viridiplantae</taxon>
        <taxon>Streptophyta</taxon>
        <taxon>Embryophyta</taxon>
        <taxon>Tracheophyta</taxon>
        <taxon>Spermatophyta</taxon>
        <taxon>Magnoliopsida</taxon>
        <taxon>eudicotyledons</taxon>
        <taxon>Gunneridae</taxon>
        <taxon>Pentapetalae</taxon>
        <taxon>asterids</taxon>
        <taxon>Ericales</taxon>
        <taxon>Actinidiaceae</taxon>
        <taxon>Actinidia</taxon>
    </lineage>
</organism>
<keyword evidence="2 6" id="KW-0812">Transmembrane</keyword>
<feature type="transmembrane region" description="Helical" evidence="6">
    <location>
        <begin position="128"/>
        <end position="148"/>
    </location>
</feature>
<evidence type="ECO:0000256" key="2">
    <source>
        <dbReference type="ARBA" id="ARBA00022692"/>
    </source>
</evidence>
<feature type="transmembrane region" description="Helical" evidence="6">
    <location>
        <begin position="249"/>
        <end position="268"/>
    </location>
</feature>
<keyword evidence="9" id="KW-1185">Reference proteome</keyword>
<evidence type="ECO:0000256" key="5">
    <source>
        <dbReference type="ARBA" id="ARBA00023136"/>
    </source>
</evidence>
<sequence length="315" mass="35553">MDSVKTRETSREGIEIIRLAIRVLIMVIFLGYIMIWIMMPTNTFYLHWLPAIHAKVDSTYFGQEGANFLIYSFPILFIAVLACLYLHLGKKDADHKYGSAKNSYLAIWGRPALVKGPLGIVSWTELSFLSMFIALLFWSFSAYLHGMMGNITEQSATQMREKVWEAKLGSAGLLLGLVGNICLAFLFFPVTRGSSVLRLLGLTSESSIKYHIWLGHITMTLFTAHGLCYIILWADTHQISQMLRWEKVGISNVAGEVALLAGLAMWATSFPRIRRKIFELFFYTPIISIFSSLYSSYYMPVSPTSASRFLGSTSF</sequence>
<dbReference type="EMBL" id="BJWL01000003">
    <property type="protein sequence ID" value="GFY84165.1"/>
    <property type="molecule type" value="Genomic_DNA"/>
</dbReference>
<keyword evidence="5 6" id="KW-0472">Membrane</keyword>
<comment type="subcellular location">
    <subcellularLocation>
        <location evidence="1">Membrane</location>
        <topology evidence="1">Multi-pass membrane protein</topology>
    </subcellularLocation>
</comment>
<dbReference type="OrthoDB" id="167398at2759"/>
<dbReference type="GO" id="GO:0005886">
    <property type="term" value="C:plasma membrane"/>
    <property type="evidence" value="ECO:0007669"/>
    <property type="project" value="TreeGrafter"/>
</dbReference>
<feature type="transmembrane region" description="Helical" evidence="6">
    <location>
        <begin position="20"/>
        <end position="39"/>
    </location>
</feature>
<protein>
    <submittedName>
        <fullName evidence="8">Ferric reduction oxidase 2</fullName>
    </submittedName>
</protein>
<dbReference type="GO" id="GO:0000293">
    <property type="term" value="F:ferric-chelate reductase activity"/>
    <property type="evidence" value="ECO:0007669"/>
    <property type="project" value="TreeGrafter"/>
</dbReference>
<dbReference type="InterPro" id="IPR013130">
    <property type="entry name" value="Fe3_Rdtase_TM_dom"/>
</dbReference>
<dbReference type="Pfam" id="PF01794">
    <property type="entry name" value="Ferric_reduct"/>
    <property type="match status" value="1"/>
</dbReference>
<comment type="caution">
    <text evidence="8">The sequence shown here is derived from an EMBL/GenBank/DDBJ whole genome shotgun (WGS) entry which is preliminary data.</text>
</comment>
<dbReference type="InterPro" id="IPR050369">
    <property type="entry name" value="RBOH/FRE"/>
</dbReference>
<gene>
    <name evidence="8" type="ORF">Acr_03g0009390</name>
</gene>
<feature type="transmembrane region" description="Helical" evidence="6">
    <location>
        <begin position="68"/>
        <end position="88"/>
    </location>
</feature>
<evidence type="ECO:0000313" key="8">
    <source>
        <dbReference type="EMBL" id="GFY84165.1"/>
    </source>
</evidence>
<dbReference type="PANTHER" id="PTHR11972">
    <property type="entry name" value="NADPH OXIDASE"/>
    <property type="match status" value="1"/>
</dbReference>
<feature type="domain" description="Ferric oxidoreductase" evidence="7">
    <location>
        <begin position="175"/>
        <end position="290"/>
    </location>
</feature>
<keyword evidence="4" id="KW-0560">Oxidoreductase</keyword>
<evidence type="ECO:0000259" key="7">
    <source>
        <dbReference type="Pfam" id="PF01794"/>
    </source>
</evidence>
<feature type="transmembrane region" description="Helical" evidence="6">
    <location>
        <begin position="212"/>
        <end position="234"/>
    </location>
</feature>
<name>A0A7J0ECK6_9ERIC</name>
<evidence type="ECO:0000256" key="4">
    <source>
        <dbReference type="ARBA" id="ARBA00023002"/>
    </source>
</evidence>
<accession>A0A7J0ECK6</accession>
<reference evidence="8 9" key="1">
    <citation type="submission" date="2019-07" db="EMBL/GenBank/DDBJ databases">
        <title>De Novo Assembly of kiwifruit Actinidia rufa.</title>
        <authorList>
            <person name="Sugita-Konishi S."/>
            <person name="Sato K."/>
            <person name="Mori E."/>
            <person name="Abe Y."/>
            <person name="Kisaki G."/>
            <person name="Hamano K."/>
            <person name="Suezawa K."/>
            <person name="Otani M."/>
            <person name="Fukuda T."/>
            <person name="Manabe T."/>
            <person name="Gomi K."/>
            <person name="Tabuchi M."/>
            <person name="Akimitsu K."/>
            <person name="Kataoka I."/>
        </authorList>
    </citation>
    <scope>NUCLEOTIDE SEQUENCE [LARGE SCALE GENOMIC DNA]</scope>
    <source>
        <strain evidence="9">cv. Fuchu</strain>
    </source>
</reference>
<proteinExistence type="predicted"/>
<feature type="transmembrane region" description="Helical" evidence="6">
    <location>
        <begin position="280"/>
        <end position="299"/>
    </location>
</feature>